<evidence type="ECO:0000313" key="3">
    <source>
        <dbReference type="Proteomes" id="UP001583280"/>
    </source>
</evidence>
<reference evidence="2 3" key="1">
    <citation type="journal article" date="2024" name="IMA Fungus">
        <title>IMA Genome - F19 : A genome assembly and annotation guide to empower mycologists, including annotated draft genome sequences of Ceratocystis pirilliformis, Diaporthe australafricana, Fusarium ophioides, Paecilomyces lecythidis, and Sporothrix stenoceras.</title>
        <authorList>
            <person name="Aylward J."/>
            <person name="Wilson A.M."/>
            <person name="Visagie C.M."/>
            <person name="Spraker J."/>
            <person name="Barnes I."/>
            <person name="Buitendag C."/>
            <person name="Ceriani C."/>
            <person name="Del Mar Angel L."/>
            <person name="du Plessis D."/>
            <person name="Fuchs T."/>
            <person name="Gasser K."/>
            <person name="Kramer D."/>
            <person name="Li W."/>
            <person name="Munsamy K."/>
            <person name="Piso A."/>
            <person name="Price J.L."/>
            <person name="Sonnekus B."/>
            <person name="Thomas C."/>
            <person name="van der Nest A."/>
            <person name="van Dijk A."/>
            <person name="van Heerden A."/>
            <person name="van Vuuren N."/>
            <person name="Yilmaz N."/>
            <person name="Duong T.A."/>
            <person name="van der Merwe N.A."/>
            <person name="Wingfield M.J."/>
            <person name="Wingfield B.D."/>
        </authorList>
    </citation>
    <scope>NUCLEOTIDE SEQUENCE [LARGE SCALE GENOMIC DNA]</scope>
    <source>
        <strain evidence="2 3">CMW 12675</strain>
    </source>
</reference>
<feature type="region of interest" description="Disordered" evidence="1">
    <location>
        <begin position="156"/>
        <end position="179"/>
    </location>
</feature>
<dbReference type="EMBL" id="JAWDJO010000082">
    <property type="protein sequence ID" value="KAL1894962.1"/>
    <property type="molecule type" value="Genomic_DNA"/>
</dbReference>
<feature type="region of interest" description="Disordered" evidence="1">
    <location>
        <begin position="1"/>
        <end position="54"/>
    </location>
</feature>
<feature type="compositionally biased region" description="Polar residues" evidence="1">
    <location>
        <begin position="1"/>
        <end position="29"/>
    </location>
</feature>
<accession>A0ABR3Z3W7</accession>
<comment type="caution">
    <text evidence="2">The sequence shown here is derived from an EMBL/GenBank/DDBJ whole genome shotgun (WGS) entry which is preliminary data.</text>
</comment>
<dbReference type="Proteomes" id="UP001583280">
    <property type="component" value="Unassembled WGS sequence"/>
</dbReference>
<evidence type="ECO:0000313" key="2">
    <source>
        <dbReference type="EMBL" id="KAL1894962.1"/>
    </source>
</evidence>
<gene>
    <name evidence="2" type="ORF">Cpir12675_003456</name>
</gene>
<name>A0ABR3Z3W7_9PEZI</name>
<protein>
    <submittedName>
        <fullName evidence="2">Uncharacterized protein</fullName>
    </submittedName>
</protein>
<feature type="compositionally biased region" description="Polar residues" evidence="1">
    <location>
        <begin position="40"/>
        <end position="54"/>
    </location>
</feature>
<keyword evidence="3" id="KW-1185">Reference proteome</keyword>
<organism evidence="2 3">
    <name type="scientific">Ceratocystis pirilliformis</name>
    <dbReference type="NCBI Taxonomy" id="259994"/>
    <lineage>
        <taxon>Eukaryota</taxon>
        <taxon>Fungi</taxon>
        <taxon>Dikarya</taxon>
        <taxon>Ascomycota</taxon>
        <taxon>Pezizomycotina</taxon>
        <taxon>Sordariomycetes</taxon>
        <taxon>Hypocreomycetidae</taxon>
        <taxon>Microascales</taxon>
        <taxon>Ceratocystidaceae</taxon>
        <taxon>Ceratocystis</taxon>
    </lineage>
</organism>
<sequence length="179" mass="18980">MMHSTESASPNSVTSGSFNGSGPSGTHSSGAHPATMDSPIPSTYSHGQDENINMSENISNAPESEAVMAAVSTQQAGLGVPMVGFDHPALQPIPDLHFDVDSLLHPMSMEFEMPLLTLQGELVAIMEASQLGPETFLTVQNELVDEEPLDAGEDWVYSSPGSDYHGMSSTHEYGDLDSN</sequence>
<proteinExistence type="predicted"/>
<feature type="compositionally biased region" description="Polar residues" evidence="1">
    <location>
        <begin position="167"/>
        <end position="179"/>
    </location>
</feature>
<evidence type="ECO:0000256" key="1">
    <source>
        <dbReference type="SAM" id="MobiDB-lite"/>
    </source>
</evidence>